<organism evidence="4 5">
    <name type="scientific">Cyclospora cayetanensis</name>
    <dbReference type="NCBI Taxonomy" id="88456"/>
    <lineage>
        <taxon>Eukaryota</taxon>
        <taxon>Sar</taxon>
        <taxon>Alveolata</taxon>
        <taxon>Apicomplexa</taxon>
        <taxon>Conoidasida</taxon>
        <taxon>Coccidia</taxon>
        <taxon>Eucoccidiorida</taxon>
        <taxon>Eimeriorina</taxon>
        <taxon>Eimeriidae</taxon>
        <taxon>Cyclospora</taxon>
    </lineage>
</organism>
<evidence type="ECO:0000256" key="2">
    <source>
        <dbReference type="SAM" id="MobiDB-lite"/>
    </source>
</evidence>
<dbReference type="VEuPathDB" id="ToxoDB:cyc_05216"/>
<feature type="compositionally biased region" description="Basic and acidic residues" evidence="2">
    <location>
        <begin position="888"/>
        <end position="905"/>
    </location>
</feature>
<protein>
    <submittedName>
        <fullName evidence="4">Uncharacterized protein</fullName>
    </submittedName>
</protein>
<feature type="transmembrane region" description="Helical" evidence="3">
    <location>
        <begin position="47"/>
        <end position="66"/>
    </location>
</feature>
<keyword evidence="3" id="KW-0812">Transmembrane</keyword>
<dbReference type="Proteomes" id="UP000095192">
    <property type="component" value="Unassembled WGS sequence"/>
</dbReference>
<sequence>MIADPYYVLTQQFPSPELWGSMFDASTRQQGKERSPSGSVGRYTQRAMLSIVAVGAILFLIIHCSIKLTSLWNRRFTRALAEGGDHICMSPTPEPAPLPADLLQQKEVLSVTATALKGLTSEEVAHIDHAKEHLEKLMKDAYDARVAADGFALSVQEDKEELEKQLSELAEGAPLTESIILLQKDIAGDEQLLEKYRDTALEKLGAMAPAGYSPHQSTVAWIKLAAKHCNNVKISLGAAEALAAADTVLWGPPQPPGLPEVQVRDALVQISESSLQEMAGFGSDLRKCKSRSHLSKFWCLRASATEAVRQATTLVTALVRLGMEEHAMKVRRGHQQLQTDITAVTSSMVALEVHEKISAGHRRKKLWSLDVPAAIEAATGQCTQHLETACEKVRDALEKKDEPQHPAQLESLYLETAKLITEAHHLLPESIASEAKREAFETALKEATTEFDKLQKVLVGIWLGGIERRTLTLRAELNKLEAAIKGLQQTALEELVKEKLTDIERSVLYSTQKLNLLLPDVEKHVESLQVLFDASELPHGVKDRLNALAELRGSASKRVKTELGALAQRWQSYLKEQLKAVAEAKEKLASAGPKEESELLVLKQAVWKAEEKRGEATSKAISVELYLRTLGATYEQLKDLSRTIKDAGASILMTTPPPLLLKPQSDASVKAHKVKRSGSFSKLKRTVSSLSLQKKSQKGKLGKSKASSTLAMGSLDDFEDSLVSKSTTSLHEAGSTQFDFPGIASPTLSSWTLPGSSASLLTQYGAAKQEVLLSHPELTSSALTKYTPVEPLEEVGGPLEDPFGSVGSLLDAIAEAGGDEGVDEWADLEKSAAGEALHSPAHESLDSSYKPPHSTDSRTESPGTPFKSSSEASQKGAAEGKSPSGAHEGQKDTADSGKAPSSEKAKSKRKSLLSSFFKDRQKP</sequence>
<keyword evidence="1" id="KW-0175">Coiled coil</keyword>
<proteinExistence type="predicted"/>
<keyword evidence="3" id="KW-0472">Membrane</keyword>
<name>A0A1D3CRN7_9EIME</name>
<feature type="compositionally biased region" description="Polar residues" evidence="2">
    <location>
        <begin position="860"/>
        <end position="873"/>
    </location>
</feature>
<comment type="caution">
    <text evidence="4">The sequence shown here is derived from an EMBL/GenBank/DDBJ whole genome shotgun (WGS) entry which is preliminary data.</text>
</comment>
<dbReference type="InParanoid" id="A0A1D3CRN7"/>
<reference evidence="4 5" key="1">
    <citation type="journal article" date="2016" name="BMC Genomics">
        <title>Comparative genomics reveals Cyclospora cayetanensis possesses coccidia-like metabolism and invasion components but unique surface antigens.</title>
        <authorList>
            <person name="Liu S."/>
            <person name="Wang L."/>
            <person name="Zheng H."/>
            <person name="Xu Z."/>
            <person name="Roellig D.M."/>
            <person name="Li N."/>
            <person name="Frace M.A."/>
            <person name="Tang K."/>
            <person name="Arrowood M.J."/>
            <person name="Moss D.M."/>
            <person name="Zhang L."/>
            <person name="Feng Y."/>
            <person name="Xiao L."/>
        </authorList>
    </citation>
    <scope>NUCLEOTIDE SEQUENCE [LARGE SCALE GENOMIC DNA]</scope>
    <source>
        <strain evidence="4 5">CHN_HEN01</strain>
    </source>
</reference>
<evidence type="ECO:0000256" key="3">
    <source>
        <dbReference type="SAM" id="Phobius"/>
    </source>
</evidence>
<evidence type="ECO:0000313" key="4">
    <source>
        <dbReference type="EMBL" id="OEH73863.1"/>
    </source>
</evidence>
<feature type="coiled-coil region" evidence="1">
    <location>
        <begin position="437"/>
        <end position="490"/>
    </location>
</feature>
<keyword evidence="3" id="KW-1133">Transmembrane helix</keyword>
<dbReference type="AlphaFoldDB" id="A0A1D3CRN7"/>
<keyword evidence="5" id="KW-1185">Reference proteome</keyword>
<feature type="region of interest" description="Disordered" evidence="2">
    <location>
        <begin position="827"/>
        <end position="923"/>
    </location>
</feature>
<dbReference type="EMBL" id="JROU02002221">
    <property type="protein sequence ID" value="OEH73863.1"/>
    <property type="molecule type" value="Genomic_DNA"/>
</dbReference>
<accession>A0A1D3CRN7</accession>
<gene>
    <name evidence="4" type="ORF">cyc_05216</name>
</gene>
<evidence type="ECO:0000313" key="5">
    <source>
        <dbReference type="Proteomes" id="UP000095192"/>
    </source>
</evidence>
<evidence type="ECO:0000256" key="1">
    <source>
        <dbReference type="SAM" id="Coils"/>
    </source>
</evidence>